<evidence type="ECO:0000313" key="1">
    <source>
        <dbReference type="EMBL" id="MBO1868912.1"/>
    </source>
</evidence>
<proteinExistence type="predicted"/>
<sequence>MIIPAQGLRIVLAVRPVDFRCGHDALAGLVQNTLGLDPHSGLIVVFRSKRADR</sequence>
<organism evidence="1">
    <name type="scientific">Bradyrhizobium barranii subsp. barranii</name>
    <dbReference type="NCBI Taxonomy" id="2823807"/>
    <lineage>
        <taxon>Bacteria</taxon>
        <taxon>Pseudomonadati</taxon>
        <taxon>Pseudomonadota</taxon>
        <taxon>Alphaproteobacteria</taxon>
        <taxon>Hyphomicrobiales</taxon>
        <taxon>Nitrobacteraceae</taxon>
        <taxon>Bradyrhizobium</taxon>
        <taxon>Bradyrhizobium barranii</taxon>
    </lineage>
</organism>
<dbReference type="InterPro" id="IPR008878">
    <property type="entry name" value="Transposase_IS66_Orf2"/>
</dbReference>
<comment type="caution">
    <text evidence="1">The sequence shown here is derived from an EMBL/GenBank/DDBJ whole genome shotgun (WGS) entry which is preliminary data.</text>
</comment>
<dbReference type="PANTHER" id="PTHR36455:SF1">
    <property type="entry name" value="BLR8292 PROTEIN"/>
    <property type="match status" value="1"/>
</dbReference>
<name>A0A939S433_9BRAD</name>
<reference evidence="1" key="1">
    <citation type="submission" date="2021-03" db="EMBL/GenBank/DDBJ databases">
        <title>Whole Genome Sequence of Bradyrhizobium sp. Strain 144S4.</title>
        <authorList>
            <person name="Bromfield E.S.P."/>
            <person name="Cloutier S."/>
        </authorList>
    </citation>
    <scope>NUCLEOTIDE SEQUENCE [LARGE SCALE GENOMIC DNA]</scope>
    <source>
        <strain evidence="1">144S4</strain>
    </source>
</reference>
<dbReference type="EMBL" id="JAGEMI010000002">
    <property type="protein sequence ID" value="MBO1868912.1"/>
    <property type="molecule type" value="Genomic_DNA"/>
</dbReference>
<dbReference type="RefSeq" id="WP_208089647.1">
    <property type="nucleotide sequence ID" value="NZ_CP086138.1"/>
</dbReference>
<dbReference type="AlphaFoldDB" id="A0A939S433"/>
<protein>
    <submittedName>
        <fullName evidence="1">IS66 family insertion sequence element accessory protein TnpB</fullName>
    </submittedName>
</protein>
<dbReference type="PANTHER" id="PTHR36455">
    <property type="match status" value="1"/>
</dbReference>
<accession>A0A939S433</accession>
<gene>
    <name evidence="1" type="primary">tnpB</name>
    <name evidence="1" type="ORF">J4G43_51540</name>
</gene>
<dbReference type="Pfam" id="PF05717">
    <property type="entry name" value="TnpB_IS66"/>
    <property type="match status" value="1"/>
</dbReference>